<keyword evidence="2" id="KW-1185">Reference proteome</keyword>
<name>A0ABY7XZX9_9GAMM</name>
<sequence>MRVKVVSNWVDILAGLGAEGRVKSTLFLGAGNEYTVFGLSLHRESSIYRGGTLVCKVIDDYGNLTSAPIGIFDVIDGSMPKEWRIEKRFDGVFMWPDLFHREFFFDDLSEGVPECVAEFRNLRYIMEGEGG</sequence>
<accession>A0ABY7XZX9</accession>
<dbReference type="Proteomes" id="UP001216828">
    <property type="component" value="Chromosome"/>
</dbReference>
<protein>
    <submittedName>
        <fullName evidence="1">Uncharacterized protein</fullName>
    </submittedName>
</protein>
<reference evidence="1 2" key="1">
    <citation type="submission" date="2021-08" db="EMBL/GenBank/DDBJ databases">
        <title>Stenotrophomonas forensis sp. nov., isolated from contaminated viral transport media.</title>
        <authorList>
            <person name="Nguyen S.V."/>
            <person name="Edwards D."/>
            <person name="Scott S."/>
            <person name="Doss J."/>
            <person name="Merid S."/>
            <person name="Zelaya E."/>
            <person name="Maza C."/>
            <person name="Mann M."/>
            <person name="Hamilton B."/>
            <person name="Blackwell R."/>
            <person name="Tran A."/>
            <person name="Hauser J."/>
        </authorList>
    </citation>
    <scope>NUCLEOTIDE SEQUENCE [LARGE SCALE GENOMIC DNA]</scope>
    <source>
        <strain evidence="1 2">DFS-20110405</strain>
    </source>
</reference>
<proteinExistence type="predicted"/>
<dbReference type="RefSeq" id="WP_053450893.1">
    <property type="nucleotide sequence ID" value="NZ_CP082270.1"/>
</dbReference>
<dbReference type="EMBL" id="CP082270">
    <property type="protein sequence ID" value="WDM63280.1"/>
    <property type="molecule type" value="Genomic_DNA"/>
</dbReference>
<gene>
    <name evidence="1" type="ORF">K5L94_19595</name>
</gene>
<organism evidence="1 2">
    <name type="scientific">Stenotrophomonas forensis</name>
    <dbReference type="NCBI Taxonomy" id="2871169"/>
    <lineage>
        <taxon>Bacteria</taxon>
        <taxon>Pseudomonadati</taxon>
        <taxon>Pseudomonadota</taxon>
        <taxon>Gammaproteobacteria</taxon>
        <taxon>Lysobacterales</taxon>
        <taxon>Lysobacteraceae</taxon>
        <taxon>Stenotrophomonas</taxon>
        <taxon>Stenotrophomonas maltophilia group</taxon>
    </lineage>
</organism>
<evidence type="ECO:0000313" key="2">
    <source>
        <dbReference type="Proteomes" id="UP001216828"/>
    </source>
</evidence>
<evidence type="ECO:0000313" key="1">
    <source>
        <dbReference type="EMBL" id="WDM63280.1"/>
    </source>
</evidence>